<dbReference type="AlphaFoldDB" id="A0A6L6XSJ3"/>
<dbReference type="PROSITE" id="PS51094">
    <property type="entry name" value="PTS_EIIA_TYPE_2"/>
    <property type="match status" value="1"/>
</dbReference>
<dbReference type="EMBL" id="WSEK01000004">
    <property type="protein sequence ID" value="MVQ50351.1"/>
    <property type="molecule type" value="Genomic_DNA"/>
</dbReference>
<dbReference type="SUPFAM" id="SSF55804">
    <property type="entry name" value="Phoshotransferase/anion transport protein"/>
    <property type="match status" value="1"/>
</dbReference>
<dbReference type="Pfam" id="PF00359">
    <property type="entry name" value="PTS_EIIA_2"/>
    <property type="match status" value="1"/>
</dbReference>
<dbReference type="Proteomes" id="UP000473525">
    <property type="component" value="Unassembled WGS sequence"/>
</dbReference>
<sequence length="158" mass="15668">MGRVNAAPSPAVAPEIAVVNEDLGTDATSVVRALVARLHAAGRVTDEEALVEAVLARESVGSTALPGGIAIPHARSAAVTTPSVAAALLAEAISWPGGSDPVRLVLLIAAPGDDPQSYLGLLQKVAAACVKTAFVGDVAAASTPTQLADVLAAGAHLR</sequence>
<evidence type="ECO:0000313" key="3">
    <source>
        <dbReference type="Proteomes" id="UP000473525"/>
    </source>
</evidence>
<name>A0A6L6XSJ3_9ACTN</name>
<feature type="domain" description="PTS EIIA type-2" evidence="1">
    <location>
        <begin position="10"/>
        <end position="154"/>
    </location>
</feature>
<dbReference type="InterPro" id="IPR002178">
    <property type="entry name" value="PTS_EIIA_type-2_dom"/>
</dbReference>
<gene>
    <name evidence="2" type="ORF">GON03_14290</name>
</gene>
<dbReference type="PANTHER" id="PTHR47738">
    <property type="entry name" value="PTS SYSTEM FRUCTOSE-LIKE EIIA COMPONENT-RELATED"/>
    <property type="match status" value="1"/>
</dbReference>
<dbReference type="InterPro" id="IPR051541">
    <property type="entry name" value="PTS_SugarTrans_NitroReg"/>
</dbReference>
<reference evidence="2 3" key="1">
    <citation type="submission" date="2019-12" db="EMBL/GenBank/DDBJ databases">
        <authorList>
            <person name="Huq M.A."/>
        </authorList>
    </citation>
    <scope>NUCLEOTIDE SEQUENCE [LARGE SCALE GENOMIC DNA]</scope>
    <source>
        <strain evidence="2 3">MAH-18</strain>
    </source>
</reference>
<accession>A0A6L6XSJ3</accession>
<evidence type="ECO:0000259" key="1">
    <source>
        <dbReference type="PROSITE" id="PS51094"/>
    </source>
</evidence>
<keyword evidence="3" id="KW-1185">Reference proteome</keyword>
<comment type="caution">
    <text evidence="2">The sequence shown here is derived from an EMBL/GenBank/DDBJ whole genome shotgun (WGS) entry which is preliminary data.</text>
</comment>
<proteinExistence type="predicted"/>
<protein>
    <recommendedName>
        <fullName evidence="1">PTS EIIA type-2 domain-containing protein</fullName>
    </recommendedName>
</protein>
<dbReference type="CDD" id="cd00211">
    <property type="entry name" value="PTS_IIA_fru"/>
    <property type="match status" value="1"/>
</dbReference>
<dbReference type="Gene3D" id="3.40.930.10">
    <property type="entry name" value="Mannitol-specific EII, Chain A"/>
    <property type="match status" value="1"/>
</dbReference>
<dbReference type="InterPro" id="IPR016152">
    <property type="entry name" value="PTrfase/Anion_transptr"/>
</dbReference>
<organism evidence="2 3">
    <name type="scientific">Nocardioides agri</name>
    <dbReference type="NCBI Taxonomy" id="2682843"/>
    <lineage>
        <taxon>Bacteria</taxon>
        <taxon>Bacillati</taxon>
        <taxon>Actinomycetota</taxon>
        <taxon>Actinomycetes</taxon>
        <taxon>Propionibacteriales</taxon>
        <taxon>Nocardioidaceae</taxon>
        <taxon>Nocardioides</taxon>
    </lineage>
</organism>
<evidence type="ECO:0000313" key="2">
    <source>
        <dbReference type="EMBL" id="MVQ50351.1"/>
    </source>
</evidence>